<dbReference type="EMBL" id="JAKNSF020000144">
    <property type="protein sequence ID" value="KAK7711620.1"/>
    <property type="molecule type" value="Genomic_DNA"/>
</dbReference>
<gene>
    <name evidence="1" type="ORF">SLS63_012631</name>
</gene>
<protein>
    <recommendedName>
        <fullName evidence="3">F-box domain-containing protein</fullName>
    </recommendedName>
</protein>
<keyword evidence="2" id="KW-1185">Reference proteome</keyword>
<evidence type="ECO:0000313" key="2">
    <source>
        <dbReference type="Proteomes" id="UP001430848"/>
    </source>
</evidence>
<organism evidence="1 2">
    <name type="scientific">Diaporthe eres</name>
    <name type="common">Phomopsis oblonga</name>
    <dbReference type="NCBI Taxonomy" id="83184"/>
    <lineage>
        <taxon>Eukaryota</taxon>
        <taxon>Fungi</taxon>
        <taxon>Dikarya</taxon>
        <taxon>Ascomycota</taxon>
        <taxon>Pezizomycotina</taxon>
        <taxon>Sordariomycetes</taxon>
        <taxon>Sordariomycetidae</taxon>
        <taxon>Diaporthales</taxon>
        <taxon>Diaporthaceae</taxon>
        <taxon>Diaporthe</taxon>
        <taxon>Diaporthe eres species complex</taxon>
    </lineage>
</organism>
<evidence type="ECO:0008006" key="3">
    <source>
        <dbReference type="Google" id="ProtNLM"/>
    </source>
</evidence>
<comment type="caution">
    <text evidence="1">The sequence shown here is derived from an EMBL/GenBank/DDBJ whole genome shotgun (WGS) entry which is preliminary data.</text>
</comment>
<accession>A0ABR1NQM6</accession>
<dbReference type="Proteomes" id="UP001430848">
    <property type="component" value="Unassembled WGS sequence"/>
</dbReference>
<evidence type="ECO:0000313" key="1">
    <source>
        <dbReference type="EMBL" id="KAK7711620.1"/>
    </source>
</evidence>
<proteinExistence type="predicted"/>
<reference evidence="1 2" key="1">
    <citation type="submission" date="2024-02" db="EMBL/GenBank/DDBJ databases">
        <title>De novo assembly and annotation of 12 fungi associated with fruit tree decline syndrome in Ontario, Canada.</title>
        <authorList>
            <person name="Sulman M."/>
            <person name="Ellouze W."/>
            <person name="Ilyukhin E."/>
        </authorList>
    </citation>
    <scope>NUCLEOTIDE SEQUENCE [LARGE SCALE GENOMIC DNA]</scope>
    <source>
        <strain evidence="1 2">M169</strain>
    </source>
</reference>
<name>A0ABR1NQM6_DIAER</name>
<sequence>MPGLLHLPTEVLTLIVEEVCIAAELDNLGQTVTVELKCPPGDAVDEGLQRHPSLNAFGGAQIVRYSGSRSDIRHQRDQLEALIVQRFREQSLGRVVADSFLHGVHNSHRLEGFYQSVQAEANELILNHRPDIRCLLALASTCRLLRTCAEPFLYKVADLYYGNPCAYAEHLGLLLHYPHLTNHVRLLSFSTLDDEKFENDPYGFLPLDPDQLAGAVAGLVSRDSPVSRENIWRCLGPESFGSHGLHPSTFRAMLLFLLPDVRSLKIDLAFPEEGGLTEQTRREWLFRALLQEPNDVWAAAKVPALRNLQEFSLILGDHRPADAFDPRLLLPFLLLPKMRTFYTSLLKTGHHCLLLSERERSQWSGKSAVTEMIFDFVTVDGFTIDSLLRLPSALEKLTLSSYAALPYEWAYDPTYYGDTHRLLLAVQVLCYALSHQRHSLRSLTIRWAKSRAEKSFLSLKSFTVLEELTIPLAMLLQNRDGSCRSLADSLPSSIVRLELLSYTHFPVRTWQLEILALLNDKETTAPRLRQVIIEHCMEVSDGPVSKYELDAEAVISLGRQVGVEVLVDFVEYRVPDISLSGTDEEYND</sequence>